<dbReference type="Pfam" id="PF00498">
    <property type="entry name" value="FHA"/>
    <property type="match status" value="1"/>
</dbReference>
<dbReference type="InterPro" id="IPR013083">
    <property type="entry name" value="Znf_RING/FYVE/PHD"/>
</dbReference>
<dbReference type="SMART" id="SM00240">
    <property type="entry name" value="FHA"/>
    <property type="match status" value="1"/>
</dbReference>
<feature type="compositionally biased region" description="Low complexity" evidence="3">
    <location>
        <begin position="979"/>
        <end position="992"/>
    </location>
</feature>
<reference evidence="5" key="1">
    <citation type="submission" date="2012-04" db="EMBL/GenBank/DDBJ databases">
        <title>The Genome Sequence of Loa loa.</title>
        <authorList>
            <consortium name="The Broad Institute Genome Sequencing Platform"/>
            <consortium name="Broad Institute Genome Sequencing Center for Infectious Disease"/>
            <person name="Nutman T.B."/>
            <person name="Fink D.L."/>
            <person name="Russ C."/>
            <person name="Young S."/>
            <person name="Zeng Q."/>
            <person name="Gargeya S."/>
            <person name="Alvarado L."/>
            <person name="Berlin A."/>
            <person name="Chapman S.B."/>
            <person name="Chen Z."/>
            <person name="Freedman E."/>
            <person name="Gellesch M."/>
            <person name="Goldberg J."/>
            <person name="Griggs A."/>
            <person name="Gujja S."/>
            <person name="Heilman E.R."/>
            <person name="Heiman D."/>
            <person name="Howarth C."/>
            <person name="Mehta T."/>
            <person name="Neiman D."/>
            <person name="Pearson M."/>
            <person name="Roberts A."/>
            <person name="Saif S."/>
            <person name="Shea T."/>
            <person name="Shenoy N."/>
            <person name="Sisk P."/>
            <person name="Stolte C."/>
            <person name="Sykes S."/>
            <person name="White J."/>
            <person name="Yandava C."/>
            <person name="Haas B."/>
            <person name="Henn M.R."/>
            <person name="Nusbaum C."/>
            <person name="Birren B."/>
        </authorList>
    </citation>
    <scope>NUCLEOTIDE SEQUENCE [LARGE SCALE GENOMIC DNA]</scope>
</reference>
<dbReference type="InterPro" id="IPR042803">
    <property type="entry name" value="TCF19"/>
</dbReference>
<dbReference type="Proteomes" id="UP000095285">
    <property type="component" value="Unassembled WGS sequence"/>
</dbReference>
<evidence type="ECO:0000256" key="1">
    <source>
        <dbReference type="ARBA" id="ARBA00004123"/>
    </source>
</evidence>
<feature type="region of interest" description="Disordered" evidence="3">
    <location>
        <begin position="536"/>
        <end position="559"/>
    </location>
</feature>
<dbReference type="InterPro" id="IPR011011">
    <property type="entry name" value="Znf_FYVE_PHD"/>
</dbReference>
<keyword evidence="2" id="KW-0539">Nucleus</keyword>
<feature type="region of interest" description="Disordered" evidence="3">
    <location>
        <begin position="706"/>
        <end position="791"/>
    </location>
</feature>
<evidence type="ECO:0000313" key="5">
    <source>
        <dbReference type="Proteomes" id="UP000095285"/>
    </source>
</evidence>
<feature type="compositionally biased region" description="Polar residues" evidence="3">
    <location>
        <begin position="813"/>
        <end position="823"/>
    </location>
</feature>
<dbReference type="InterPro" id="IPR000253">
    <property type="entry name" value="FHA_dom"/>
</dbReference>
<feature type="compositionally biased region" description="Polar residues" evidence="3">
    <location>
        <begin position="765"/>
        <end position="774"/>
    </location>
</feature>
<sequence>MMIGRSPKIIRINGRSMGLVHFESEELSDELLLYSQEKNKNNNVGACVGDAPPPLGVSFIDVILHIFHSYFFLSLLCQSIQQHSTSFLPRKGILSHCFWGKFPTVPLKNYVKMTIYQLRRLHVSQSPQSLLPDDTVLLYQTTKIGRNPDLVDVVLISQVHSNMISREHTTIFVKAKRDRYACFIKDHSLNGTYVNDFRVAGEAELQQGDVIKFGHVNGAAIKPGCYGPQTSAEFTFVFEEAPAHRLSDRRRPITIMGNARQDLSQMFVGDGKNLHTTSRLPLANPSIELATSWQNPVAAGAAAAPFYNLQRFPGYYQAAFPQLSSAYLHSLWPQNPWPSQPPTATQQLQQHQLEQQKQVETVTATAAQYGQLTNSAWRGANAQLAADTSSFMGATGDNRLRTVVSEQTSPRVTSNITFQMGATAAVAGACSQRLVTATAAITDQPSGIVGQNISTQSNQLLQSLAQQTPASRSVKASASAAVSGNIRNTRNTGTTATCQHHYSTSSQVADTQRVSRLTDCSSTHIIATPSSIDSVKRVECDSSVPSPPKSQQQPQTTGAVFGVVPTGIVSIHRTETTAVSSQPSLSPTTSVHAPAQGQAKASVPIPSATAAIPGNKQRSSNHRIPTAVTTCSTFTVSSVAMTDINVSAVAPTPAGSVASAALPQVPMSRTATAVITQERPMAGLQRENGERNGRLSDLEELTEDLLEDCGPPRRVPTPASSSSELPTASTVKQNPLTIEEESKPSESIRSPLHQSPKRRGHGHSDSSCSPTQTPAVVEQKTEPKRRRKNNEVAMLLNDLTEVAWHHLARKSTNKITTPTQTRKVYTHDEDENDADNKSCKSDSSGSERPEKTKQQQKNVTKTKSVSSAKSITACKARDFDRGSARKRGRPKKGCLTSQNVVTTKIIKKKTAVKKKRKKRSSSSDNISSDFEGNEEERREDLKEPQILSKNQPGTSAAEKIERALDMMRKRQTLPDSDNESSTSSFVSSSSPSPIRRTWGATSQRKTGHAAGGSGVSRKTMSKTGRSMSKMPRKQPQKEMTSSSTSTRKKGRKKKKRSSSSESELSLETSSVEWEKMKPVVTPLPAAHAPIVFDEWAYHDPEKQCDARSGCKKPQSESVVWVQCDYCCRWYHMECVTDHGVTVGNSDDFNCGCRDSNKMS</sequence>
<dbReference type="PROSITE" id="PS50006">
    <property type="entry name" value="FHA_DOMAIN"/>
    <property type="match status" value="1"/>
</dbReference>
<feature type="region of interest" description="Disordered" evidence="3">
    <location>
        <begin position="575"/>
        <end position="603"/>
    </location>
</feature>
<accession>A0A1I7VKP8</accession>
<comment type="subcellular location">
    <subcellularLocation>
        <location evidence="1">Nucleus</location>
    </subcellularLocation>
</comment>
<feature type="compositionally biased region" description="Basic residues" evidence="3">
    <location>
        <begin position="1046"/>
        <end position="1057"/>
    </location>
</feature>
<feature type="compositionally biased region" description="Polar residues" evidence="3">
    <location>
        <begin position="1016"/>
        <end position="1026"/>
    </location>
</feature>
<feature type="compositionally biased region" description="Basic and acidic residues" evidence="3">
    <location>
        <begin position="958"/>
        <end position="968"/>
    </location>
</feature>
<feature type="compositionally biased region" description="Low complexity" evidence="3">
    <location>
        <begin position="855"/>
        <end position="870"/>
    </location>
</feature>
<dbReference type="SUPFAM" id="SSF57903">
    <property type="entry name" value="FYVE/PHD zinc finger"/>
    <property type="match status" value="1"/>
</dbReference>
<name>A0A1I7VKP8_LOALO</name>
<dbReference type="SUPFAM" id="SSF49879">
    <property type="entry name" value="SMAD/FHA domain"/>
    <property type="match status" value="1"/>
</dbReference>
<feature type="domain" description="FHA" evidence="4">
    <location>
        <begin position="142"/>
        <end position="199"/>
    </location>
</feature>
<evidence type="ECO:0000256" key="3">
    <source>
        <dbReference type="SAM" id="MobiDB-lite"/>
    </source>
</evidence>
<evidence type="ECO:0000259" key="4">
    <source>
        <dbReference type="PROSITE" id="PS50006"/>
    </source>
</evidence>
<keyword evidence="5" id="KW-1185">Reference proteome</keyword>
<dbReference type="AlphaFoldDB" id="A0A1I7VKP8"/>
<evidence type="ECO:0000313" key="6">
    <source>
        <dbReference type="WBParaSite" id="EN70_3638"/>
    </source>
</evidence>
<dbReference type="CDD" id="cd15610">
    <property type="entry name" value="PHD3_KDM5A_like"/>
    <property type="match status" value="1"/>
</dbReference>
<feature type="compositionally biased region" description="Low complexity" evidence="3">
    <location>
        <begin position="1059"/>
        <end position="1069"/>
    </location>
</feature>
<feature type="compositionally biased region" description="Basic residues" evidence="3">
    <location>
        <begin position="905"/>
        <end position="920"/>
    </location>
</feature>
<feature type="region of interest" description="Disordered" evidence="3">
    <location>
        <begin position="813"/>
        <end position="1069"/>
    </location>
</feature>
<dbReference type="GO" id="GO:0005634">
    <property type="term" value="C:nucleus"/>
    <property type="evidence" value="ECO:0007669"/>
    <property type="project" value="UniProtKB-SubCell"/>
</dbReference>
<dbReference type="InterPro" id="IPR008984">
    <property type="entry name" value="SMAD_FHA_dom_sf"/>
</dbReference>
<dbReference type="Gene3D" id="2.60.200.20">
    <property type="match status" value="1"/>
</dbReference>
<feature type="compositionally biased region" description="Basic and acidic residues" evidence="3">
    <location>
        <begin position="834"/>
        <end position="853"/>
    </location>
</feature>
<protein>
    <submittedName>
        <fullName evidence="6">FHA domain-containing protein</fullName>
    </submittedName>
</protein>
<reference evidence="6" key="2">
    <citation type="submission" date="2016-11" db="UniProtKB">
        <authorList>
            <consortium name="WormBaseParasite"/>
        </authorList>
    </citation>
    <scope>IDENTIFICATION</scope>
</reference>
<proteinExistence type="predicted"/>
<dbReference type="Gene3D" id="3.30.40.10">
    <property type="entry name" value="Zinc/RING finger domain, C3HC4 (zinc finger)"/>
    <property type="match status" value="1"/>
</dbReference>
<feature type="region of interest" description="Disordered" evidence="3">
    <location>
        <begin position="673"/>
        <end position="694"/>
    </location>
</feature>
<feature type="compositionally biased region" description="Polar residues" evidence="3">
    <location>
        <begin position="718"/>
        <end position="736"/>
    </location>
</feature>
<evidence type="ECO:0000256" key="2">
    <source>
        <dbReference type="ARBA" id="ARBA00023242"/>
    </source>
</evidence>
<organism evidence="5 6">
    <name type="scientific">Loa loa</name>
    <name type="common">Eye worm</name>
    <name type="synonym">Filaria loa</name>
    <dbReference type="NCBI Taxonomy" id="7209"/>
    <lineage>
        <taxon>Eukaryota</taxon>
        <taxon>Metazoa</taxon>
        <taxon>Ecdysozoa</taxon>
        <taxon>Nematoda</taxon>
        <taxon>Chromadorea</taxon>
        <taxon>Rhabditida</taxon>
        <taxon>Spirurina</taxon>
        <taxon>Spiruromorpha</taxon>
        <taxon>Filarioidea</taxon>
        <taxon>Onchocercidae</taxon>
        <taxon>Loa</taxon>
    </lineage>
</organism>
<dbReference type="PANTHER" id="PTHR15464:SF1">
    <property type="entry name" value="TRANSCRIPTION FACTOR 19"/>
    <property type="match status" value="1"/>
</dbReference>
<dbReference type="eggNOG" id="ENOG502SBAZ">
    <property type="taxonomic scope" value="Eukaryota"/>
</dbReference>
<dbReference type="WBParaSite" id="EN70_3638">
    <property type="protein sequence ID" value="EN70_3638"/>
    <property type="gene ID" value="EN70_3638"/>
</dbReference>
<dbReference type="PANTHER" id="PTHR15464">
    <property type="entry name" value="TRANSCRIPTION FACTOR 19"/>
    <property type="match status" value="1"/>
</dbReference>
<feature type="compositionally biased region" description="Polar residues" evidence="3">
    <location>
        <begin position="576"/>
        <end position="591"/>
    </location>
</feature>
<dbReference type="GO" id="GO:0010468">
    <property type="term" value="P:regulation of gene expression"/>
    <property type="evidence" value="ECO:0007669"/>
    <property type="project" value="InterPro"/>
</dbReference>